<dbReference type="EMBL" id="PDCK01000043">
    <property type="protein sequence ID" value="PRQ29247.1"/>
    <property type="molecule type" value="Genomic_DNA"/>
</dbReference>
<reference evidence="1 2" key="1">
    <citation type="journal article" date="2018" name="Nat. Genet.">
        <title>The Rosa genome provides new insights in the design of modern roses.</title>
        <authorList>
            <person name="Bendahmane M."/>
        </authorList>
    </citation>
    <scope>NUCLEOTIDE SEQUENCE [LARGE SCALE GENOMIC DNA]</scope>
    <source>
        <strain evidence="2">cv. Old Blush</strain>
    </source>
</reference>
<protein>
    <submittedName>
        <fullName evidence="1">Uncharacterized protein</fullName>
    </submittedName>
</protein>
<dbReference type="Gramene" id="PRQ29247">
    <property type="protein sequence ID" value="PRQ29247"/>
    <property type="gene ID" value="RchiOBHm_Chr5g0011861"/>
</dbReference>
<dbReference type="AlphaFoldDB" id="A0A2P6Q4Y7"/>
<name>A0A2P6Q4Y7_ROSCH</name>
<organism evidence="1 2">
    <name type="scientific">Rosa chinensis</name>
    <name type="common">China rose</name>
    <dbReference type="NCBI Taxonomy" id="74649"/>
    <lineage>
        <taxon>Eukaryota</taxon>
        <taxon>Viridiplantae</taxon>
        <taxon>Streptophyta</taxon>
        <taxon>Embryophyta</taxon>
        <taxon>Tracheophyta</taxon>
        <taxon>Spermatophyta</taxon>
        <taxon>Magnoliopsida</taxon>
        <taxon>eudicotyledons</taxon>
        <taxon>Gunneridae</taxon>
        <taxon>Pentapetalae</taxon>
        <taxon>rosids</taxon>
        <taxon>fabids</taxon>
        <taxon>Rosales</taxon>
        <taxon>Rosaceae</taxon>
        <taxon>Rosoideae</taxon>
        <taxon>Rosoideae incertae sedis</taxon>
        <taxon>Rosa</taxon>
    </lineage>
</organism>
<sequence length="123" mass="14119">MLPRYHILSNPLFFLLLYSRRPPNPFSFSSHSTVPQHTPANPIPSSTPIFITSPRFHHLAKISSPRFHHLTKNLLTQFIILHHFPKKIKGLLLPTSSIAHQHKEILLLVKSRGLISSWVHVCL</sequence>
<comment type="caution">
    <text evidence="1">The sequence shown here is derived from an EMBL/GenBank/DDBJ whole genome shotgun (WGS) entry which is preliminary data.</text>
</comment>
<gene>
    <name evidence="1" type="ORF">RchiOBHm_Chr5g0011861</name>
</gene>
<evidence type="ECO:0000313" key="2">
    <source>
        <dbReference type="Proteomes" id="UP000238479"/>
    </source>
</evidence>
<proteinExistence type="predicted"/>
<keyword evidence="2" id="KW-1185">Reference proteome</keyword>
<dbReference type="Proteomes" id="UP000238479">
    <property type="component" value="Chromosome 5"/>
</dbReference>
<accession>A0A2P6Q4Y7</accession>
<evidence type="ECO:0000313" key="1">
    <source>
        <dbReference type="EMBL" id="PRQ29247.1"/>
    </source>
</evidence>